<proteinExistence type="predicted"/>
<keyword evidence="2" id="KW-1185">Reference proteome</keyword>
<name>A0AAV9KJT9_9SOLN</name>
<sequence length="94" mass="11065">MDDFSIPTSPPSLKQKLKNSHYFSCCFPHCRPPSLPSSFNRNPTLIWVNYSQPNFVGNGLNWHKKHSSTEFYHDLLNYSLNFDMDLLMMMKKHL</sequence>
<evidence type="ECO:0000313" key="1">
    <source>
        <dbReference type="EMBL" id="KAK4713566.1"/>
    </source>
</evidence>
<organism evidence="1 2">
    <name type="scientific">Solanum pinnatisectum</name>
    <name type="common">tansyleaf nightshade</name>
    <dbReference type="NCBI Taxonomy" id="50273"/>
    <lineage>
        <taxon>Eukaryota</taxon>
        <taxon>Viridiplantae</taxon>
        <taxon>Streptophyta</taxon>
        <taxon>Embryophyta</taxon>
        <taxon>Tracheophyta</taxon>
        <taxon>Spermatophyta</taxon>
        <taxon>Magnoliopsida</taxon>
        <taxon>eudicotyledons</taxon>
        <taxon>Gunneridae</taxon>
        <taxon>Pentapetalae</taxon>
        <taxon>asterids</taxon>
        <taxon>lamiids</taxon>
        <taxon>Solanales</taxon>
        <taxon>Solanaceae</taxon>
        <taxon>Solanoideae</taxon>
        <taxon>Solaneae</taxon>
        <taxon>Solanum</taxon>
    </lineage>
</organism>
<reference evidence="1 2" key="1">
    <citation type="submission" date="2023-10" db="EMBL/GenBank/DDBJ databases">
        <title>Genome-Wide Identification Analysis in wild type Solanum Pinnatisectum Reveals Some Genes Defensing Phytophthora Infestans.</title>
        <authorList>
            <person name="Sun C."/>
        </authorList>
    </citation>
    <scope>NUCLEOTIDE SEQUENCE [LARGE SCALE GENOMIC DNA]</scope>
    <source>
        <strain evidence="1">LQN</strain>
        <tissue evidence="1">Leaf</tissue>
    </source>
</reference>
<protein>
    <submittedName>
        <fullName evidence="1">Uncharacterized protein</fullName>
    </submittedName>
</protein>
<gene>
    <name evidence="1" type="ORF">R3W88_019473</name>
</gene>
<dbReference type="AlphaFoldDB" id="A0AAV9KJT9"/>
<comment type="caution">
    <text evidence="1">The sequence shown here is derived from an EMBL/GenBank/DDBJ whole genome shotgun (WGS) entry which is preliminary data.</text>
</comment>
<accession>A0AAV9KJT9</accession>
<dbReference type="EMBL" id="JAWPEI010000010">
    <property type="protein sequence ID" value="KAK4713566.1"/>
    <property type="molecule type" value="Genomic_DNA"/>
</dbReference>
<dbReference type="Proteomes" id="UP001311915">
    <property type="component" value="Unassembled WGS sequence"/>
</dbReference>
<evidence type="ECO:0000313" key="2">
    <source>
        <dbReference type="Proteomes" id="UP001311915"/>
    </source>
</evidence>